<evidence type="ECO:0000313" key="2">
    <source>
        <dbReference type="EMBL" id="OPA72935.1"/>
    </source>
</evidence>
<accession>A0A1T2WZE3</accession>
<dbReference type="Proteomes" id="UP000190188">
    <property type="component" value="Unassembled WGS sequence"/>
</dbReference>
<dbReference type="RefSeq" id="WP_078503109.1">
    <property type="nucleotide sequence ID" value="NZ_MSZX01000025.1"/>
</dbReference>
<dbReference type="InterPro" id="IPR000182">
    <property type="entry name" value="GNAT_dom"/>
</dbReference>
<feature type="domain" description="N-acetyltransferase" evidence="1">
    <location>
        <begin position="1"/>
        <end position="142"/>
    </location>
</feature>
<dbReference type="CDD" id="cd04301">
    <property type="entry name" value="NAT_SF"/>
    <property type="match status" value="1"/>
</dbReference>
<comment type="caution">
    <text evidence="2">The sequence shown here is derived from an EMBL/GenBank/DDBJ whole genome shotgun (WGS) entry which is preliminary data.</text>
</comment>
<dbReference type="SUPFAM" id="SSF55729">
    <property type="entry name" value="Acyl-CoA N-acyltransferases (Nat)"/>
    <property type="match status" value="1"/>
</dbReference>
<dbReference type="AlphaFoldDB" id="A0A1T2WZE3"/>
<sequence>MIREAEISDKDQIFELYRMLVPNSKKMNVFGAQIETIRRDSNNFLLVYEEYGQILGTVTLNICLQALHGFRPYGVVENVIVHENHRNRNIGQKLLQYVEDYCKSIDCHKIMLLSNSSRQRAHQFFEKEGYSGSASKGFKKYL</sequence>
<dbReference type="STRING" id="1324314.BVG16_31245"/>
<dbReference type="InterPro" id="IPR016181">
    <property type="entry name" value="Acyl_CoA_acyltransferase"/>
</dbReference>
<evidence type="ECO:0000259" key="1">
    <source>
        <dbReference type="PROSITE" id="PS51186"/>
    </source>
</evidence>
<proteinExistence type="predicted"/>
<organism evidence="2 3">
    <name type="scientific">Paenibacillus selenitireducens</name>
    <dbReference type="NCBI Taxonomy" id="1324314"/>
    <lineage>
        <taxon>Bacteria</taxon>
        <taxon>Bacillati</taxon>
        <taxon>Bacillota</taxon>
        <taxon>Bacilli</taxon>
        <taxon>Bacillales</taxon>
        <taxon>Paenibacillaceae</taxon>
        <taxon>Paenibacillus</taxon>
    </lineage>
</organism>
<evidence type="ECO:0000313" key="3">
    <source>
        <dbReference type="Proteomes" id="UP000190188"/>
    </source>
</evidence>
<protein>
    <recommendedName>
        <fullName evidence="1">N-acetyltransferase domain-containing protein</fullName>
    </recommendedName>
</protein>
<dbReference type="Gene3D" id="3.40.630.30">
    <property type="match status" value="1"/>
</dbReference>
<dbReference type="GO" id="GO:0016747">
    <property type="term" value="F:acyltransferase activity, transferring groups other than amino-acyl groups"/>
    <property type="evidence" value="ECO:0007669"/>
    <property type="project" value="InterPro"/>
</dbReference>
<dbReference type="Pfam" id="PF00583">
    <property type="entry name" value="Acetyltransf_1"/>
    <property type="match status" value="1"/>
</dbReference>
<keyword evidence="3" id="KW-1185">Reference proteome</keyword>
<dbReference type="PROSITE" id="PS51186">
    <property type="entry name" value="GNAT"/>
    <property type="match status" value="1"/>
</dbReference>
<dbReference type="OrthoDB" id="9797826at2"/>
<gene>
    <name evidence="2" type="ORF">BVG16_31245</name>
</gene>
<reference evidence="2 3" key="1">
    <citation type="submission" date="2017-01" db="EMBL/GenBank/DDBJ databases">
        <title>Genome analysis of Paenibacillus selenitrireducens ES3-24.</title>
        <authorList>
            <person name="Xu D."/>
            <person name="Yao R."/>
            <person name="Zheng S."/>
        </authorList>
    </citation>
    <scope>NUCLEOTIDE SEQUENCE [LARGE SCALE GENOMIC DNA]</scope>
    <source>
        <strain evidence="2 3">ES3-24</strain>
    </source>
</reference>
<dbReference type="EMBL" id="MSZX01000025">
    <property type="protein sequence ID" value="OPA72935.1"/>
    <property type="molecule type" value="Genomic_DNA"/>
</dbReference>
<dbReference type="PANTHER" id="PTHR43072">
    <property type="entry name" value="N-ACETYLTRANSFERASE"/>
    <property type="match status" value="1"/>
</dbReference>
<name>A0A1T2WZE3_9BACL</name>